<evidence type="ECO:0000313" key="15">
    <source>
        <dbReference type="EMBL" id="TDT70481.1"/>
    </source>
</evidence>
<accession>A0AA46DYJ8</accession>
<dbReference type="GO" id="GO:0005737">
    <property type="term" value="C:cytoplasm"/>
    <property type="evidence" value="ECO:0007669"/>
    <property type="project" value="UniProtKB-SubCell"/>
</dbReference>
<keyword evidence="5 11" id="KW-0132">Cell division</keyword>
<dbReference type="RefSeq" id="WP_134112917.1">
    <property type="nucleotide sequence ID" value="NZ_SOBG01000004.1"/>
</dbReference>
<keyword evidence="6 11" id="KW-0697">Rotamase</keyword>
<dbReference type="Pfam" id="PF05698">
    <property type="entry name" value="Trigger_C"/>
    <property type="match status" value="1"/>
</dbReference>
<dbReference type="PROSITE" id="PS50059">
    <property type="entry name" value="FKBP_PPIASE"/>
    <property type="match status" value="1"/>
</dbReference>
<dbReference type="InterPro" id="IPR027304">
    <property type="entry name" value="Trigger_fact/SurA_dom_sf"/>
</dbReference>
<keyword evidence="11" id="KW-0963">Cytoplasm</keyword>
<feature type="domain" description="PPIase FKBP-type" evidence="14">
    <location>
        <begin position="162"/>
        <end position="222"/>
    </location>
</feature>
<dbReference type="InterPro" id="IPR001179">
    <property type="entry name" value="PPIase_FKBP_dom"/>
</dbReference>
<comment type="similarity">
    <text evidence="2 11 13">Belongs to the FKBP-type PPIase family. Tig subfamily.</text>
</comment>
<evidence type="ECO:0000256" key="7">
    <source>
        <dbReference type="ARBA" id="ARBA00023186"/>
    </source>
</evidence>
<evidence type="ECO:0000256" key="13">
    <source>
        <dbReference type="RuleBase" id="RU003914"/>
    </source>
</evidence>
<evidence type="ECO:0000256" key="9">
    <source>
        <dbReference type="ARBA" id="ARBA00023306"/>
    </source>
</evidence>
<evidence type="ECO:0000256" key="12">
    <source>
        <dbReference type="PROSITE-ProRule" id="PRU00277"/>
    </source>
</evidence>
<dbReference type="Pfam" id="PF05697">
    <property type="entry name" value="Trigger_N"/>
    <property type="match status" value="1"/>
</dbReference>
<keyword evidence="7 11" id="KW-0143">Chaperone</keyword>
<evidence type="ECO:0000256" key="2">
    <source>
        <dbReference type="ARBA" id="ARBA00005464"/>
    </source>
</evidence>
<dbReference type="InterPro" id="IPR008880">
    <property type="entry name" value="Trigger_fac_C"/>
</dbReference>
<dbReference type="InterPro" id="IPR005215">
    <property type="entry name" value="Trig_fac"/>
</dbReference>
<dbReference type="InterPro" id="IPR036611">
    <property type="entry name" value="Trigger_fac_ribosome-bd_sf"/>
</dbReference>
<dbReference type="InterPro" id="IPR008881">
    <property type="entry name" value="Trigger_fac_ribosome-bd_bac"/>
</dbReference>
<organism evidence="15 16">
    <name type="scientific">Hypnocyclicus thermotrophus</name>
    <dbReference type="NCBI Taxonomy" id="1627895"/>
    <lineage>
        <taxon>Bacteria</taxon>
        <taxon>Fusobacteriati</taxon>
        <taxon>Fusobacteriota</taxon>
        <taxon>Fusobacteriia</taxon>
        <taxon>Fusobacteriales</taxon>
        <taxon>Fusobacteriaceae</taxon>
        <taxon>Hypnocyclicus</taxon>
    </lineage>
</organism>
<dbReference type="Proteomes" id="UP000294678">
    <property type="component" value="Unassembled WGS sequence"/>
</dbReference>
<dbReference type="Pfam" id="PF00254">
    <property type="entry name" value="FKBP_C"/>
    <property type="match status" value="1"/>
</dbReference>
<sequence length="429" mass="48720">MSVEIKKLENSVVEITLNLEGEEVSKKREEILKNIQSKVEMPGFRKGKTPLSLIEKNFEANIKEELTDELLKANYENIIVENNLKPVDYLKTVEVKLEEDKFHGVFTVEVFPEVELGEYKGLEVTKEDVNVTDEVVEKEIESMVEADSKLEDAEDDYTAQIGDTVNIDFEGFLDGVAFEGGKGENYPLSLGSKTFIDNFEEQLVGYKKGQEGEINVTFPESYFKPELAGKPVTFKVKLNSIKKNIKPELNDEFAKAKGYDSVEDLKVKKREEIENREKTRVENEFRNKVVDAAVNNATVAVPSSMVAKETEARIRDFENQLKMQGATLEMYMQMSGLTKDGLLSQLKPLSENKVKSDLVLGKIAEIENVEVNEEELSTKIDEIAAMYNMETEKLIEELTKAKTLENFKENLKIDLQIQKTIDLLVENVK</sequence>
<dbReference type="EMBL" id="SOBG01000004">
    <property type="protein sequence ID" value="TDT70481.1"/>
    <property type="molecule type" value="Genomic_DNA"/>
</dbReference>
<dbReference type="NCBIfam" id="TIGR00115">
    <property type="entry name" value="tig"/>
    <property type="match status" value="1"/>
</dbReference>
<dbReference type="Gene3D" id="3.10.50.40">
    <property type="match status" value="1"/>
</dbReference>
<dbReference type="SUPFAM" id="SSF109998">
    <property type="entry name" value="Triger factor/SurA peptide-binding domain-like"/>
    <property type="match status" value="1"/>
</dbReference>
<dbReference type="GO" id="GO:0003755">
    <property type="term" value="F:peptidyl-prolyl cis-trans isomerase activity"/>
    <property type="evidence" value="ECO:0007669"/>
    <property type="project" value="UniProtKB-UniRule"/>
</dbReference>
<dbReference type="PIRSF" id="PIRSF003095">
    <property type="entry name" value="Trigger_factor"/>
    <property type="match status" value="1"/>
</dbReference>
<comment type="subcellular location">
    <subcellularLocation>
        <location evidence="11">Cytoplasm</location>
    </subcellularLocation>
    <text evidence="11">About half TF is bound to the ribosome near the polypeptide exit tunnel while the other half is free in the cytoplasm.</text>
</comment>
<protein>
    <recommendedName>
        <fullName evidence="4 11">Trigger factor</fullName>
        <shortName evidence="11">TF</shortName>
        <ecNumber evidence="3 11">5.2.1.8</ecNumber>
    </recommendedName>
    <alternativeName>
        <fullName evidence="10 11">PPIase</fullName>
    </alternativeName>
</protein>
<dbReference type="GO" id="GO:0044183">
    <property type="term" value="F:protein folding chaperone"/>
    <property type="evidence" value="ECO:0007669"/>
    <property type="project" value="TreeGrafter"/>
</dbReference>
<dbReference type="AlphaFoldDB" id="A0AA46DYJ8"/>
<evidence type="ECO:0000256" key="11">
    <source>
        <dbReference type="HAMAP-Rule" id="MF_00303"/>
    </source>
</evidence>
<dbReference type="InterPro" id="IPR037041">
    <property type="entry name" value="Trigger_fac_C_sf"/>
</dbReference>
<name>A0AA46DYJ8_9FUSO</name>
<dbReference type="GO" id="GO:0051301">
    <property type="term" value="P:cell division"/>
    <property type="evidence" value="ECO:0007669"/>
    <property type="project" value="UniProtKB-KW"/>
</dbReference>
<gene>
    <name evidence="11" type="primary">tig</name>
    <name evidence="15" type="ORF">EV215_1026</name>
</gene>
<dbReference type="InterPro" id="IPR046357">
    <property type="entry name" value="PPIase_dom_sf"/>
</dbReference>
<evidence type="ECO:0000313" key="16">
    <source>
        <dbReference type="Proteomes" id="UP000294678"/>
    </source>
</evidence>
<dbReference type="GO" id="GO:0043335">
    <property type="term" value="P:protein unfolding"/>
    <property type="evidence" value="ECO:0007669"/>
    <property type="project" value="TreeGrafter"/>
</dbReference>
<keyword evidence="8 11" id="KW-0413">Isomerase</keyword>
<comment type="caution">
    <text evidence="15">The sequence shown here is derived from an EMBL/GenBank/DDBJ whole genome shotgun (WGS) entry which is preliminary data.</text>
</comment>
<evidence type="ECO:0000256" key="1">
    <source>
        <dbReference type="ARBA" id="ARBA00000971"/>
    </source>
</evidence>
<comment type="function">
    <text evidence="11">Involved in protein export. Acts as a chaperone by maintaining the newly synthesized protein in an open conformation. Functions as a peptidyl-prolyl cis-trans isomerase.</text>
</comment>
<dbReference type="PANTHER" id="PTHR30560">
    <property type="entry name" value="TRIGGER FACTOR CHAPERONE AND PEPTIDYL-PROLYL CIS/TRANS ISOMERASE"/>
    <property type="match status" value="1"/>
</dbReference>
<evidence type="ECO:0000256" key="10">
    <source>
        <dbReference type="ARBA" id="ARBA00029986"/>
    </source>
</evidence>
<keyword evidence="9 11" id="KW-0131">Cell cycle</keyword>
<evidence type="ECO:0000259" key="14">
    <source>
        <dbReference type="PROSITE" id="PS50059"/>
    </source>
</evidence>
<evidence type="ECO:0000256" key="8">
    <source>
        <dbReference type="ARBA" id="ARBA00023235"/>
    </source>
</evidence>
<dbReference type="GO" id="GO:0015031">
    <property type="term" value="P:protein transport"/>
    <property type="evidence" value="ECO:0007669"/>
    <property type="project" value="UniProtKB-UniRule"/>
</dbReference>
<dbReference type="SUPFAM" id="SSF54534">
    <property type="entry name" value="FKBP-like"/>
    <property type="match status" value="1"/>
</dbReference>
<proteinExistence type="inferred from homology"/>
<dbReference type="HAMAP" id="MF_00303">
    <property type="entry name" value="Trigger_factor_Tig"/>
    <property type="match status" value="1"/>
</dbReference>
<dbReference type="PANTHER" id="PTHR30560:SF3">
    <property type="entry name" value="TRIGGER FACTOR-LIKE PROTEIN TIG, CHLOROPLASTIC"/>
    <property type="match status" value="1"/>
</dbReference>
<evidence type="ECO:0000256" key="6">
    <source>
        <dbReference type="ARBA" id="ARBA00023110"/>
    </source>
</evidence>
<dbReference type="GO" id="GO:0051083">
    <property type="term" value="P:'de novo' cotranslational protein folding"/>
    <property type="evidence" value="ECO:0007669"/>
    <property type="project" value="TreeGrafter"/>
</dbReference>
<dbReference type="FunFam" id="3.10.50.40:FF:000001">
    <property type="entry name" value="Trigger factor"/>
    <property type="match status" value="1"/>
</dbReference>
<comment type="domain">
    <text evidence="11">Consists of 3 domains; the N-terminus binds the ribosome, the middle domain has PPIase activity, while the C-terminus has intrinsic chaperone activity on its own.</text>
</comment>
<evidence type="ECO:0000256" key="4">
    <source>
        <dbReference type="ARBA" id="ARBA00016902"/>
    </source>
</evidence>
<dbReference type="SUPFAM" id="SSF102735">
    <property type="entry name" value="Trigger factor ribosome-binding domain"/>
    <property type="match status" value="1"/>
</dbReference>
<reference evidence="15 16" key="1">
    <citation type="submission" date="2019-03" db="EMBL/GenBank/DDBJ databases">
        <title>Genomic Encyclopedia of Type Strains, Phase IV (KMG-IV): sequencing the most valuable type-strain genomes for metagenomic binning, comparative biology and taxonomic classification.</title>
        <authorList>
            <person name="Goeker M."/>
        </authorList>
    </citation>
    <scope>NUCLEOTIDE SEQUENCE [LARGE SCALE GENOMIC DNA]</scope>
    <source>
        <strain evidence="15 16">DSM 100055</strain>
    </source>
</reference>
<dbReference type="Gene3D" id="1.10.3120.10">
    <property type="entry name" value="Trigger factor, C-terminal domain"/>
    <property type="match status" value="1"/>
</dbReference>
<keyword evidence="16" id="KW-1185">Reference proteome</keyword>
<dbReference type="Gene3D" id="3.30.70.1050">
    <property type="entry name" value="Trigger factor ribosome-binding domain"/>
    <property type="match status" value="1"/>
</dbReference>
<evidence type="ECO:0000256" key="5">
    <source>
        <dbReference type="ARBA" id="ARBA00022618"/>
    </source>
</evidence>
<dbReference type="GO" id="GO:0043022">
    <property type="term" value="F:ribosome binding"/>
    <property type="evidence" value="ECO:0007669"/>
    <property type="project" value="TreeGrafter"/>
</dbReference>
<dbReference type="EC" id="5.2.1.8" evidence="3 11"/>
<evidence type="ECO:0000256" key="3">
    <source>
        <dbReference type="ARBA" id="ARBA00013194"/>
    </source>
</evidence>
<comment type="catalytic activity">
    <reaction evidence="1 11 12">
        <text>[protein]-peptidylproline (omega=180) = [protein]-peptidylproline (omega=0)</text>
        <dbReference type="Rhea" id="RHEA:16237"/>
        <dbReference type="Rhea" id="RHEA-COMP:10747"/>
        <dbReference type="Rhea" id="RHEA-COMP:10748"/>
        <dbReference type="ChEBI" id="CHEBI:83833"/>
        <dbReference type="ChEBI" id="CHEBI:83834"/>
        <dbReference type="EC" id="5.2.1.8"/>
    </reaction>
</comment>